<name>A0ABS6DNX4_9ENTR</name>
<dbReference type="InterPro" id="IPR000868">
    <property type="entry name" value="Isochorismatase-like_dom"/>
</dbReference>
<comment type="caution">
    <text evidence="2">The sequence shown here is derived from an EMBL/GenBank/DDBJ whole genome shotgun (WGS) entry which is preliminary data.</text>
</comment>
<dbReference type="GO" id="GO:0016787">
    <property type="term" value="F:hydrolase activity"/>
    <property type="evidence" value="ECO:0007669"/>
    <property type="project" value="UniProtKB-KW"/>
</dbReference>
<reference evidence="3" key="1">
    <citation type="submission" date="2023-07" db="EMBL/GenBank/DDBJ databases">
        <title>Cedecea davisae an AmpC producer and its therapeutic implications.</title>
        <authorList>
            <person name="Notter J."/>
        </authorList>
    </citation>
    <scope>NUCLEOTIDE SEQUENCE [LARGE SCALE GENOMIC DNA]</scope>
    <source>
        <strain evidence="3">1</strain>
    </source>
</reference>
<sequence length="217" mass="24413">MSTDNFPAIKKPALIIVDMQNDFIRDGAPLEVPGGRDIIGRNLALLQYFRETRQPVVFLRWLAVENDPKRRLEGKFSWMSLLDETTQACRLGFMRRYRDVDSELDGSAVIDELTPQNNEFTIFKYGYGGFYGTSLGEHLSQLGVDTLVVTGVVAECCVEDTVRQAWNHAYATLAVSDAIAAMSEKRMVESMSVIEENYGWVATTCQVISLLNQNNNK</sequence>
<dbReference type="PANTHER" id="PTHR43540:SF6">
    <property type="entry name" value="ISOCHORISMATASE-LIKE DOMAIN-CONTAINING PROTEIN"/>
    <property type="match status" value="1"/>
</dbReference>
<evidence type="ECO:0000313" key="2">
    <source>
        <dbReference type="EMBL" id="MBU4684526.1"/>
    </source>
</evidence>
<dbReference type="CDD" id="cd00431">
    <property type="entry name" value="cysteine_hydrolases"/>
    <property type="match status" value="1"/>
</dbReference>
<dbReference type="EMBL" id="JAGRYU010000035">
    <property type="protein sequence ID" value="MBU4684526.1"/>
    <property type="molecule type" value="Genomic_DNA"/>
</dbReference>
<keyword evidence="2" id="KW-0378">Hydrolase</keyword>
<feature type="domain" description="Isochorismatase-like" evidence="1">
    <location>
        <begin position="13"/>
        <end position="204"/>
    </location>
</feature>
<keyword evidence="3" id="KW-1185">Reference proteome</keyword>
<dbReference type="PANTHER" id="PTHR43540">
    <property type="entry name" value="PEROXYUREIDOACRYLATE/UREIDOACRYLATE AMIDOHYDROLASE-RELATED"/>
    <property type="match status" value="1"/>
</dbReference>
<gene>
    <name evidence="2" type="ORF">KC222_21255</name>
</gene>
<dbReference type="Proteomes" id="UP000686327">
    <property type="component" value="Unassembled WGS sequence"/>
</dbReference>
<proteinExistence type="predicted"/>
<protein>
    <submittedName>
        <fullName evidence="2">Cysteine hydrolase</fullName>
    </submittedName>
</protein>
<evidence type="ECO:0000259" key="1">
    <source>
        <dbReference type="Pfam" id="PF00857"/>
    </source>
</evidence>
<dbReference type="InterPro" id="IPR050272">
    <property type="entry name" value="Isochorismatase-like_hydrls"/>
</dbReference>
<organism evidence="2 3">
    <name type="scientific">Cedecea davisae</name>
    <dbReference type="NCBI Taxonomy" id="158484"/>
    <lineage>
        <taxon>Bacteria</taxon>
        <taxon>Pseudomonadati</taxon>
        <taxon>Pseudomonadota</taxon>
        <taxon>Gammaproteobacteria</taxon>
        <taxon>Enterobacterales</taxon>
        <taxon>Enterobacteriaceae</taxon>
        <taxon>Cedecea</taxon>
    </lineage>
</organism>
<accession>A0ABS6DNX4</accession>
<dbReference type="RefSeq" id="WP_216377226.1">
    <property type="nucleotide sequence ID" value="NZ_JAGRYT010000038.1"/>
</dbReference>
<dbReference type="Pfam" id="PF00857">
    <property type="entry name" value="Isochorismatase"/>
    <property type="match status" value="1"/>
</dbReference>
<evidence type="ECO:0000313" key="3">
    <source>
        <dbReference type="Proteomes" id="UP000686327"/>
    </source>
</evidence>